<accession>A0A2N5PB86</accession>
<organism evidence="2 3">
    <name type="scientific">Mediterraneibacter gnavus</name>
    <name type="common">Ruminococcus gnavus</name>
    <dbReference type="NCBI Taxonomy" id="33038"/>
    <lineage>
        <taxon>Bacteria</taxon>
        <taxon>Bacillati</taxon>
        <taxon>Bacillota</taxon>
        <taxon>Clostridia</taxon>
        <taxon>Lachnospirales</taxon>
        <taxon>Lachnospiraceae</taxon>
        <taxon>Mediterraneibacter</taxon>
    </lineage>
</organism>
<reference evidence="2 3" key="1">
    <citation type="journal article" date="2017" name="Genome Med.">
        <title>A novel Ruminococcus gnavus clade enriched in inflammatory bowel disease patients.</title>
        <authorList>
            <person name="Hall A.B."/>
            <person name="Yassour M."/>
            <person name="Sauk J."/>
            <person name="Garner A."/>
            <person name="Jiang X."/>
            <person name="Arthur T."/>
            <person name="Lagoudas G.K."/>
            <person name="Vatanen T."/>
            <person name="Fornelos N."/>
            <person name="Wilson R."/>
            <person name="Bertha M."/>
            <person name="Cohen M."/>
            <person name="Garber J."/>
            <person name="Khalili H."/>
            <person name="Gevers D."/>
            <person name="Ananthakrishnan A.N."/>
            <person name="Kugathasan S."/>
            <person name="Lander E.S."/>
            <person name="Blainey P."/>
            <person name="Vlamakis H."/>
            <person name="Xavier R.J."/>
            <person name="Huttenhower C."/>
        </authorList>
    </citation>
    <scope>NUCLEOTIDE SEQUENCE [LARGE SCALE GENOMIC DNA]</scope>
    <source>
        <strain evidence="2 3">RJX1124</strain>
    </source>
</reference>
<sequence length="204" mass="24080">MNKKFFALPIQKQEAILNAGFCVFSQNSYKKSPTSEIADAAGISKSLLFHYFYNKRELYLFLWEKCAQITMEALEKSGCYEQTDLFDSMNLGLQAKLEIMRRYPHMGTFVMKAYYEKDPDVRPAIQESIAKYADFKTNTVLLNLNPEHFIEGLDLEMMYLDMLWASEGYIWEKLQHDHINVDEIEADFIKLIDFWKSIYLRTER</sequence>
<evidence type="ECO:0000256" key="1">
    <source>
        <dbReference type="ARBA" id="ARBA00023125"/>
    </source>
</evidence>
<dbReference type="PANTHER" id="PTHR43479:SF11">
    <property type="entry name" value="ACREF_ENVCD OPERON REPRESSOR-RELATED"/>
    <property type="match status" value="1"/>
</dbReference>
<dbReference type="PRINTS" id="PR00455">
    <property type="entry name" value="HTHTETR"/>
</dbReference>
<dbReference type="GO" id="GO:0003677">
    <property type="term" value="F:DNA binding"/>
    <property type="evidence" value="ECO:0007669"/>
    <property type="project" value="UniProtKB-UniRule"/>
</dbReference>
<name>A0A2N5PB86_MEDGN</name>
<evidence type="ECO:0000313" key="2">
    <source>
        <dbReference type="EMBL" id="PLT72396.1"/>
    </source>
</evidence>
<comment type="caution">
    <text evidence="2">The sequence shown here is derived from an EMBL/GenBank/DDBJ whole genome shotgun (WGS) entry which is preliminary data.</text>
</comment>
<dbReference type="InterPro" id="IPR050624">
    <property type="entry name" value="HTH-type_Tx_Regulator"/>
</dbReference>
<dbReference type="AlphaFoldDB" id="A0A2N5PB86"/>
<dbReference type="InterPro" id="IPR009057">
    <property type="entry name" value="Homeodomain-like_sf"/>
</dbReference>
<dbReference type="RefSeq" id="WP_022036948.1">
    <property type="nucleotide sequence ID" value="NZ_CAXUME010000008.1"/>
</dbReference>
<dbReference type="Gene3D" id="1.10.10.60">
    <property type="entry name" value="Homeodomain-like"/>
    <property type="match status" value="1"/>
</dbReference>
<dbReference type="InterPro" id="IPR001647">
    <property type="entry name" value="HTH_TetR"/>
</dbReference>
<dbReference type="SUPFAM" id="SSF48498">
    <property type="entry name" value="Tetracyclin repressor-like, C-terminal domain"/>
    <property type="match status" value="1"/>
</dbReference>
<dbReference type="InterPro" id="IPR036271">
    <property type="entry name" value="Tet_transcr_reg_TetR-rel_C_sf"/>
</dbReference>
<gene>
    <name evidence="2" type="ORF">CDL26_08960</name>
</gene>
<dbReference type="Proteomes" id="UP000234891">
    <property type="component" value="Unassembled WGS sequence"/>
</dbReference>
<dbReference type="Gene3D" id="1.10.357.10">
    <property type="entry name" value="Tetracycline Repressor, domain 2"/>
    <property type="match status" value="1"/>
</dbReference>
<dbReference type="EMBL" id="NIHS01000013">
    <property type="protein sequence ID" value="PLT72396.1"/>
    <property type="molecule type" value="Genomic_DNA"/>
</dbReference>
<proteinExistence type="predicted"/>
<keyword evidence="1" id="KW-0238">DNA-binding</keyword>
<dbReference type="PANTHER" id="PTHR43479">
    <property type="entry name" value="ACREF/ENVCD OPERON REPRESSOR-RELATED"/>
    <property type="match status" value="1"/>
</dbReference>
<dbReference type="SUPFAM" id="SSF46689">
    <property type="entry name" value="Homeodomain-like"/>
    <property type="match status" value="1"/>
</dbReference>
<dbReference type="Pfam" id="PF00440">
    <property type="entry name" value="TetR_N"/>
    <property type="match status" value="1"/>
</dbReference>
<dbReference type="PROSITE" id="PS50977">
    <property type="entry name" value="HTH_TETR_2"/>
    <property type="match status" value="1"/>
</dbReference>
<protein>
    <submittedName>
        <fullName evidence="2">TetR/AcrR family transcriptional regulator</fullName>
    </submittedName>
</protein>
<evidence type="ECO:0000313" key="3">
    <source>
        <dbReference type="Proteomes" id="UP000234891"/>
    </source>
</evidence>